<comment type="caution">
    <text evidence="1">The sequence shown here is derived from an EMBL/GenBank/DDBJ whole genome shotgun (WGS) entry which is preliminary data.</text>
</comment>
<gene>
    <name evidence="1" type="ORF">GE061_007433</name>
</gene>
<dbReference type="Proteomes" id="UP000466442">
    <property type="component" value="Unassembled WGS sequence"/>
</dbReference>
<proteinExistence type="predicted"/>
<evidence type="ECO:0000313" key="2">
    <source>
        <dbReference type="Proteomes" id="UP000466442"/>
    </source>
</evidence>
<dbReference type="AlphaFoldDB" id="A0A8S9WRW4"/>
<organism evidence="1 2">
    <name type="scientific">Apolygus lucorum</name>
    <name type="common">Small green plant bug</name>
    <name type="synonym">Lygocoris lucorum</name>
    <dbReference type="NCBI Taxonomy" id="248454"/>
    <lineage>
        <taxon>Eukaryota</taxon>
        <taxon>Metazoa</taxon>
        <taxon>Ecdysozoa</taxon>
        <taxon>Arthropoda</taxon>
        <taxon>Hexapoda</taxon>
        <taxon>Insecta</taxon>
        <taxon>Pterygota</taxon>
        <taxon>Neoptera</taxon>
        <taxon>Paraneoptera</taxon>
        <taxon>Hemiptera</taxon>
        <taxon>Heteroptera</taxon>
        <taxon>Panheteroptera</taxon>
        <taxon>Cimicomorpha</taxon>
        <taxon>Miridae</taxon>
        <taxon>Mirini</taxon>
        <taxon>Apolygus</taxon>
    </lineage>
</organism>
<name>A0A8S9WRW4_APOLU</name>
<keyword evidence="2" id="KW-1185">Reference proteome</keyword>
<protein>
    <submittedName>
        <fullName evidence="1">Uncharacterized protein</fullName>
    </submittedName>
</protein>
<evidence type="ECO:0000313" key="1">
    <source>
        <dbReference type="EMBL" id="KAF6199407.1"/>
    </source>
</evidence>
<reference evidence="1" key="1">
    <citation type="journal article" date="2021" name="Mol. Ecol. Resour.">
        <title>Apolygus lucorum genome provides insights into omnivorousness and mesophyll feeding.</title>
        <authorList>
            <person name="Liu Y."/>
            <person name="Liu H."/>
            <person name="Wang H."/>
            <person name="Huang T."/>
            <person name="Liu B."/>
            <person name="Yang B."/>
            <person name="Yin L."/>
            <person name="Li B."/>
            <person name="Zhang Y."/>
            <person name="Zhang S."/>
            <person name="Jiang F."/>
            <person name="Zhang X."/>
            <person name="Ren Y."/>
            <person name="Wang B."/>
            <person name="Wang S."/>
            <person name="Lu Y."/>
            <person name="Wu K."/>
            <person name="Fan W."/>
            <person name="Wang G."/>
        </authorList>
    </citation>
    <scope>NUCLEOTIDE SEQUENCE</scope>
    <source>
        <strain evidence="1">12Hb</strain>
    </source>
</reference>
<accession>A0A8S9WRW4</accession>
<dbReference type="OrthoDB" id="6617263at2759"/>
<dbReference type="EMBL" id="WIXP02000015">
    <property type="protein sequence ID" value="KAF6199407.1"/>
    <property type="molecule type" value="Genomic_DNA"/>
</dbReference>
<sequence>MNICTKVFELSTEEMGEAMETDVVSQLHQLSEKKLKPSDAFKEFNVLVRTRGEEIARDLSDILESFNPPSNIGKIFKVKLIDKYRQAPRVVQLLQCDDTLYVAQALKCTWFFEDIDNPVGFVNETIPNLSLVTRMKVINKYAAHLKNSKTGDVLYQEMKTRYGVKNAQALLPCCSENFIRNELPNLRVYLPPNITLALYKKYPSLTTEYIKYLGDTTKPKNKKYCALDPYESTFTKLAQNNLSSFLSLFENPTVRVPFMKLGRRPTKKLLKADGVDVLKKYRDYDRILVEKTFFKRLSLEQYKKLFVETLFPSKMADFCSSGSREITRTLRFVKEARCSDLILSAFKEKYGVDMASDEVLQRLDGFWIDFLPAEARYKWCERRIPETTDPSEQARLVSKLPVVASLPRLKKLIESQSDPKVRANIVAYLVGTLIVNQDSKSVSDLFAYLVKRFRNEVKPFRSAVRAQMSEIGKLYLEVDDWTSINDFINIVKLNGEADFKGDLRKVFKYQIQRAFDGKHDLEAVLKNYVEFELCDSPDLGSEVVSTCDGLPCHKLYLQWLLRESPNMTWKEDYMKLDFCLRIFESSSKYNKDHEDSIEVTDWVLDVMESALNSEDTQSWKKENILRTMKEHPIPRFQKYVVEKVFPEIMSEGVVCHLLRHDPDRILQHIQLVTDGTVDSAHSYYRAFFKKCRLYDSFGIASELTNRCLEILTTTDPDDPAMFKKPNAVRVLALLLSTREYAKVVSQFYPDEKHVEEYSDEVREKFEVQKAVCASFVDVSSPLEFLPVIRKFTEGDFLKLVVGSLVKTCLNVPETQMLPLLEKWMNCPVSLRKHFLRLMNDLAPSDYRCEIFVNVFKTEKNVSLRLLLFNMLRKSFLEIPGDDTFAMYKSIINQLTVEDEEALKKLIDIDGFDDIYVSPYLELLWQLVDTKFGEILKNGKNEIRSLVNNETLLVLENGFCDTLMTHEMTSKLPNETPVWVGMYLLWAPSLDVQQSRLDKVIDILRSLIVNLWDVPGYTGGPVFPIRGVVRAIVGSICELSRDETIVVNPTHLLTGLKTFLSSVIKPTDLLREAIAIDLATQLHTQRHLSDGDKLTKVAAPLLKSYIDQYGHTYGYTLIQALSTPVLAGNKLVLASEFLSYPESNHMYQLLALEVLKGIQCSETDVPTYKTYVNQLSQSEHPSVQVAVNEFFHALATEV</sequence>